<evidence type="ECO:0000313" key="2">
    <source>
        <dbReference type="Proteomes" id="UP001412239"/>
    </source>
</evidence>
<protein>
    <submittedName>
        <fullName evidence="1">Uncharacterized protein</fullName>
    </submittedName>
</protein>
<organism evidence="1 2">
    <name type="scientific">Tuber aestivum</name>
    <name type="common">summer truffle</name>
    <dbReference type="NCBI Taxonomy" id="59557"/>
    <lineage>
        <taxon>Eukaryota</taxon>
        <taxon>Fungi</taxon>
        <taxon>Dikarya</taxon>
        <taxon>Ascomycota</taxon>
        <taxon>Pezizomycotina</taxon>
        <taxon>Pezizomycetes</taxon>
        <taxon>Pezizales</taxon>
        <taxon>Tuberaceae</taxon>
        <taxon>Tuber</taxon>
    </lineage>
</organism>
<accession>A0A292PZG3</accession>
<proteinExistence type="predicted"/>
<reference evidence="1" key="1">
    <citation type="submission" date="2015-10" db="EMBL/GenBank/DDBJ databases">
        <authorList>
            <person name="Regsiter A."/>
            <person name="william w."/>
        </authorList>
    </citation>
    <scope>NUCLEOTIDE SEQUENCE</scope>
    <source>
        <strain evidence="1">Montdore</strain>
    </source>
</reference>
<sequence>MTVISAAGDILPTEKTLVSGQLSQIERSLVLSADHLDSGTATYGSGPAFYTIILEAIAGGGVMIGHSE</sequence>
<gene>
    <name evidence="1" type="ORF">GSTUAT00003806001</name>
</gene>
<keyword evidence="2" id="KW-1185">Reference proteome</keyword>
<dbReference type="EMBL" id="LN891005">
    <property type="protein sequence ID" value="CUS12105.1"/>
    <property type="molecule type" value="Genomic_DNA"/>
</dbReference>
<dbReference type="Proteomes" id="UP001412239">
    <property type="component" value="Unassembled WGS sequence"/>
</dbReference>
<evidence type="ECO:0000313" key="1">
    <source>
        <dbReference type="EMBL" id="CUS12105.1"/>
    </source>
</evidence>
<dbReference type="AlphaFoldDB" id="A0A292PZG3"/>
<name>A0A292PZG3_9PEZI</name>